<evidence type="ECO:0000313" key="3">
    <source>
        <dbReference type="Proteomes" id="UP000284706"/>
    </source>
</evidence>
<reference evidence="2 3" key="1">
    <citation type="journal article" date="2018" name="Evol. Lett.">
        <title>Horizontal gene cluster transfer increased hallucinogenic mushroom diversity.</title>
        <authorList>
            <person name="Reynolds H.T."/>
            <person name="Vijayakumar V."/>
            <person name="Gluck-Thaler E."/>
            <person name="Korotkin H.B."/>
            <person name="Matheny P.B."/>
            <person name="Slot J.C."/>
        </authorList>
    </citation>
    <scope>NUCLEOTIDE SEQUENCE [LARGE SCALE GENOMIC DNA]</scope>
    <source>
        <strain evidence="2 3">SRW20</strain>
    </source>
</reference>
<sequence>MDPAAGRARSSSDLTHDTNDCLPWGDTAEVDNAIQACEPRRQWERLGREVDALSRSLEALQAECDTLHSSISGYTMIQAPIRRLPAEILNTIFYHCIPAHRNPVMSFADAPLLLMLHIALYLPRRGGDGDSDAAAEREAARRMAGRRLEGFEVWLSRSGNSLLSISLSYGGNDRVRYIRGEKLTKNVIKRVFDTLLSVARRIEDLELVIPYQTYRLFLFDISSDRLPMLRRLRLYFTISRSEDYPKDTVTMPFVEAPLLQSLSISWSRRARRILYDFGGDLSTTNLTALSLHAPVTSIAALRLLLTCHKLKHCKMTLANDPGVLHIDTHDCPAFLPSLLSLFLIIEADVDYQITPMYSKIHAPKLVHFGYIQHDGCYRNAMPFTDATTGIHCMLVKSSLLTKLTLDAKYLTIEDLYLCLQSSDQVTHLEVGPKEASRDCSTSEDLEGFLNGSEQSFDLKLLLVPRMERTLGEGECSPLSSRIHKEEILLPKLEIFIGHEMPRHTSDKTVESFILGRLGLAASRRGISPLKRVYMRFFRQPEIDVEASIKQLTTGVGTEDLRVELKYSKPHSNDPVLYAGEEIEGNAIKRIFDSVFSVTSRIEELELSIPYQTYVLLLSGVSHNSFPMLKRLRLYFTISGYADIPPDAFTMPFVQTQLLQSLSVGWYRTSVLYDLGDNLSTSSLTSLSLHTSITSIIAMKIFCMCHKLKHCKMAIANYRDVLHVNSSDQMAFLPDLVSLILTVDVNTGQRIKTMYSNIHAPRLVRFGYLQHFENNPVVLPSIGAIAAQSSPGLHSMLIKSSLLTKLILNSGYLAVEDLDLCLRSSGQVTHLELGVDEASRTENEHGSDSHDQSFDLKILLIPQSNGPFTEEAKSPSFYKDGATTSEEIVLPKLEIFVGQLMPNWTSDDIVENFIVGRLGTAASRRGISPLKKVRMRFRREQEYDVKSNIEQLTNETGTDSDLLLDLKYNEPLGDYYWQSAFAGILTDLSLTCSRADVGNIGATLNWGQVFRESDRSAHSVRRGYSRESFKVRKPAPSAPYFQ</sequence>
<evidence type="ECO:0000256" key="1">
    <source>
        <dbReference type="SAM" id="Coils"/>
    </source>
</evidence>
<organism evidence="2 3">
    <name type="scientific">Gymnopilus dilepis</name>
    <dbReference type="NCBI Taxonomy" id="231916"/>
    <lineage>
        <taxon>Eukaryota</taxon>
        <taxon>Fungi</taxon>
        <taxon>Dikarya</taxon>
        <taxon>Basidiomycota</taxon>
        <taxon>Agaricomycotina</taxon>
        <taxon>Agaricomycetes</taxon>
        <taxon>Agaricomycetidae</taxon>
        <taxon>Agaricales</taxon>
        <taxon>Agaricineae</taxon>
        <taxon>Hymenogastraceae</taxon>
        <taxon>Gymnopilus</taxon>
    </lineage>
</organism>
<dbReference type="InParanoid" id="A0A409Y5B8"/>
<feature type="coiled-coil region" evidence="1">
    <location>
        <begin position="43"/>
        <end position="70"/>
    </location>
</feature>
<accession>A0A409Y5B8</accession>
<dbReference type="OrthoDB" id="3365698at2759"/>
<comment type="caution">
    <text evidence="2">The sequence shown here is derived from an EMBL/GenBank/DDBJ whole genome shotgun (WGS) entry which is preliminary data.</text>
</comment>
<dbReference type="AlphaFoldDB" id="A0A409Y5B8"/>
<gene>
    <name evidence="2" type="ORF">CVT26_003397</name>
</gene>
<keyword evidence="3" id="KW-1185">Reference proteome</keyword>
<evidence type="ECO:0008006" key="4">
    <source>
        <dbReference type="Google" id="ProtNLM"/>
    </source>
</evidence>
<evidence type="ECO:0000313" key="2">
    <source>
        <dbReference type="EMBL" id="PPQ98226.1"/>
    </source>
</evidence>
<name>A0A409Y5B8_9AGAR</name>
<dbReference type="EMBL" id="NHYE01001137">
    <property type="protein sequence ID" value="PPQ98226.1"/>
    <property type="molecule type" value="Genomic_DNA"/>
</dbReference>
<keyword evidence="1" id="KW-0175">Coiled coil</keyword>
<dbReference type="STRING" id="231916.A0A409Y5B8"/>
<dbReference type="Proteomes" id="UP000284706">
    <property type="component" value="Unassembled WGS sequence"/>
</dbReference>
<protein>
    <recommendedName>
        <fullName evidence="4">F-box domain-containing protein</fullName>
    </recommendedName>
</protein>
<proteinExistence type="predicted"/>